<dbReference type="EMBL" id="GBXM01009913">
    <property type="protein sequence ID" value="JAH98664.1"/>
    <property type="molecule type" value="Transcribed_RNA"/>
</dbReference>
<dbReference type="AlphaFoldDB" id="A0A0E9X7R1"/>
<evidence type="ECO:0000313" key="1">
    <source>
        <dbReference type="EMBL" id="JAH98664.1"/>
    </source>
</evidence>
<name>A0A0E9X7R1_ANGAN</name>
<protein>
    <submittedName>
        <fullName evidence="1">Uncharacterized protein</fullName>
    </submittedName>
</protein>
<reference evidence="1" key="2">
    <citation type="journal article" date="2015" name="Fish Shellfish Immunol.">
        <title>Early steps in the European eel (Anguilla anguilla)-Vibrio vulnificus interaction in the gills: Role of the RtxA13 toxin.</title>
        <authorList>
            <person name="Callol A."/>
            <person name="Pajuelo D."/>
            <person name="Ebbesson L."/>
            <person name="Teles M."/>
            <person name="MacKenzie S."/>
            <person name="Amaro C."/>
        </authorList>
    </citation>
    <scope>NUCLEOTIDE SEQUENCE</scope>
</reference>
<accession>A0A0E9X7R1</accession>
<organism evidence="1">
    <name type="scientific">Anguilla anguilla</name>
    <name type="common">European freshwater eel</name>
    <name type="synonym">Muraena anguilla</name>
    <dbReference type="NCBI Taxonomy" id="7936"/>
    <lineage>
        <taxon>Eukaryota</taxon>
        <taxon>Metazoa</taxon>
        <taxon>Chordata</taxon>
        <taxon>Craniata</taxon>
        <taxon>Vertebrata</taxon>
        <taxon>Euteleostomi</taxon>
        <taxon>Actinopterygii</taxon>
        <taxon>Neopterygii</taxon>
        <taxon>Teleostei</taxon>
        <taxon>Anguilliformes</taxon>
        <taxon>Anguillidae</taxon>
        <taxon>Anguilla</taxon>
    </lineage>
</organism>
<sequence>MKRHKLHTLHGSQLAYSVGLVCSSTSTTEHKTALNAFRKGKSIGNYKFFTL</sequence>
<reference evidence="1" key="1">
    <citation type="submission" date="2014-11" db="EMBL/GenBank/DDBJ databases">
        <authorList>
            <person name="Amaro Gonzalez C."/>
        </authorList>
    </citation>
    <scope>NUCLEOTIDE SEQUENCE</scope>
</reference>
<proteinExistence type="predicted"/>